<accession>A0AA86T851</accession>
<organism evidence="3 4">
    <name type="scientific">Nitrospira tepida</name>
    <dbReference type="NCBI Taxonomy" id="2973512"/>
    <lineage>
        <taxon>Bacteria</taxon>
        <taxon>Pseudomonadati</taxon>
        <taxon>Nitrospirota</taxon>
        <taxon>Nitrospiria</taxon>
        <taxon>Nitrospirales</taxon>
        <taxon>Nitrospiraceae</taxon>
        <taxon>Nitrospira</taxon>
    </lineage>
</organism>
<evidence type="ECO:0000313" key="3">
    <source>
        <dbReference type="EMBL" id="CAI4033377.1"/>
    </source>
</evidence>
<reference evidence="3" key="1">
    <citation type="submission" date="2022-10" db="EMBL/GenBank/DDBJ databases">
        <authorList>
            <person name="Koch H."/>
        </authorList>
    </citation>
    <scope>NUCLEOTIDE SEQUENCE</scope>
    <source>
        <strain evidence="3">DNF</strain>
    </source>
</reference>
<evidence type="ECO:0000256" key="2">
    <source>
        <dbReference type="SAM" id="Phobius"/>
    </source>
</evidence>
<dbReference type="AlphaFoldDB" id="A0AA86T851"/>
<evidence type="ECO:0000256" key="1">
    <source>
        <dbReference type="SAM" id="MobiDB-lite"/>
    </source>
</evidence>
<keyword evidence="2" id="KW-0812">Transmembrane</keyword>
<keyword evidence="4" id="KW-1185">Reference proteome</keyword>
<feature type="compositionally biased region" description="Basic and acidic residues" evidence="1">
    <location>
        <begin position="135"/>
        <end position="153"/>
    </location>
</feature>
<dbReference type="Proteomes" id="UP001179121">
    <property type="component" value="Chromosome"/>
</dbReference>
<gene>
    <name evidence="3" type="ORF">DNFV4_03813</name>
</gene>
<evidence type="ECO:0008006" key="5">
    <source>
        <dbReference type="Google" id="ProtNLM"/>
    </source>
</evidence>
<evidence type="ECO:0000313" key="4">
    <source>
        <dbReference type="Proteomes" id="UP001179121"/>
    </source>
</evidence>
<name>A0AA86T851_9BACT</name>
<dbReference type="KEGG" id="nti:DNFV4_03813"/>
<feature type="transmembrane region" description="Helical" evidence="2">
    <location>
        <begin position="6"/>
        <end position="28"/>
    </location>
</feature>
<dbReference type="RefSeq" id="WP_289270523.1">
    <property type="nucleotide sequence ID" value="NZ_OX365700.1"/>
</dbReference>
<protein>
    <recommendedName>
        <fullName evidence="5">Periplasmic heavy metal sensor</fullName>
    </recommendedName>
</protein>
<feature type="region of interest" description="Disordered" evidence="1">
    <location>
        <begin position="135"/>
        <end position="159"/>
    </location>
</feature>
<proteinExistence type="predicted"/>
<keyword evidence="2" id="KW-1133">Transmembrane helix</keyword>
<keyword evidence="2" id="KW-0472">Membrane</keyword>
<dbReference type="EMBL" id="OX365700">
    <property type="protein sequence ID" value="CAI4033377.1"/>
    <property type="molecule type" value="Genomic_DNA"/>
</dbReference>
<sequence length="159" mass="18113">MTQAKLWGGLLVLFLAGVLTGLGGTILYQHYEQKQRWERGPAGRQERLMKRLAEELSLTQAQSQAIEPIVSRAHIQILELRAKHQPELDRIVDQGVNEIKTKLSADQGARLDTLYAKLKQRWQVSRDYLRAARERLPLGSREAESEPQPEPRPEQGSQP</sequence>